<protein>
    <submittedName>
        <fullName evidence="1">Uncharacterized protein</fullName>
    </submittedName>
</protein>
<dbReference type="AlphaFoldDB" id="A0A921R826"/>
<dbReference type="EMBL" id="CM027683">
    <property type="protein sequence ID" value="KAG0535055.1"/>
    <property type="molecule type" value="Genomic_DNA"/>
</dbReference>
<dbReference type="Proteomes" id="UP000807115">
    <property type="component" value="Chromosome 4"/>
</dbReference>
<reference evidence="1" key="1">
    <citation type="journal article" date="2019" name="BMC Genomics">
        <title>A new reference genome for Sorghum bicolor reveals high levels of sequence similarity between sweet and grain genotypes: implications for the genetics of sugar metabolism.</title>
        <authorList>
            <person name="Cooper E.A."/>
            <person name="Brenton Z.W."/>
            <person name="Flinn B.S."/>
            <person name="Jenkins J."/>
            <person name="Shu S."/>
            <person name="Flowers D."/>
            <person name="Luo F."/>
            <person name="Wang Y."/>
            <person name="Xia P."/>
            <person name="Barry K."/>
            <person name="Daum C."/>
            <person name="Lipzen A."/>
            <person name="Yoshinaga Y."/>
            <person name="Schmutz J."/>
            <person name="Saski C."/>
            <person name="Vermerris W."/>
            <person name="Kresovich S."/>
        </authorList>
    </citation>
    <scope>NUCLEOTIDE SEQUENCE</scope>
</reference>
<evidence type="ECO:0000313" key="2">
    <source>
        <dbReference type="Proteomes" id="UP000807115"/>
    </source>
</evidence>
<organism evidence="1 2">
    <name type="scientific">Sorghum bicolor</name>
    <name type="common">Sorghum</name>
    <name type="synonym">Sorghum vulgare</name>
    <dbReference type="NCBI Taxonomy" id="4558"/>
    <lineage>
        <taxon>Eukaryota</taxon>
        <taxon>Viridiplantae</taxon>
        <taxon>Streptophyta</taxon>
        <taxon>Embryophyta</taxon>
        <taxon>Tracheophyta</taxon>
        <taxon>Spermatophyta</taxon>
        <taxon>Magnoliopsida</taxon>
        <taxon>Liliopsida</taxon>
        <taxon>Poales</taxon>
        <taxon>Poaceae</taxon>
        <taxon>PACMAD clade</taxon>
        <taxon>Panicoideae</taxon>
        <taxon>Andropogonodae</taxon>
        <taxon>Andropogoneae</taxon>
        <taxon>Sorghinae</taxon>
        <taxon>Sorghum</taxon>
    </lineage>
</organism>
<proteinExistence type="predicted"/>
<evidence type="ECO:0000313" key="1">
    <source>
        <dbReference type="EMBL" id="KAG0535055.1"/>
    </source>
</evidence>
<gene>
    <name evidence="1" type="ORF">BDA96_04G333300</name>
</gene>
<sequence length="69" mass="7626">MLIRSPSQFITASCSARSLVMGVCGECWLARGIRVLACRSFCLLPERSRGVGPGFIPRKPVHPWYYPGS</sequence>
<comment type="caution">
    <text evidence="1">The sequence shown here is derived from an EMBL/GenBank/DDBJ whole genome shotgun (WGS) entry which is preliminary data.</text>
</comment>
<accession>A0A921R826</accession>
<reference evidence="1" key="2">
    <citation type="submission" date="2020-10" db="EMBL/GenBank/DDBJ databases">
        <authorList>
            <person name="Cooper E.A."/>
            <person name="Brenton Z.W."/>
            <person name="Flinn B.S."/>
            <person name="Jenkins J."/>
            <person name="Shu S."/>
            <person name="Flowers D."/>
            <person name="Luo F."/>
            <person name="Wang Y."/>
            <person name="Xia P."/>
            <person name="Barry K."/>
            <person name="Daum C."/>
            <person name="Lipzen A."/>
            <person name="Yoshinaga Y."/>
            <person name="Schmutz J."/>
            <person name="Saski C."/>
            <person name="Vermerris W."/>
            <person name="Kresovich S."/>
        </authorList>
    </citation>
    <scope>NUCLEOTIDE SEQUENCE</scope>
</reference>
<name>A0A921R826_SORBI</name>